<dbReference type="FunFam" id="1.25.40.10:FF:000350">
    <property type="entry name" value="Vacuolar protein sorting-associated protein 41 homolog"/>
    <property type="match status" value="1"/>
</dbReference>
<keyword evidence="9" id="KW-1185">Reference proteome</keyword>
<dbReference type="PIRSF" id="PIRSF028921">
    <property type="entry name" value="VPS41"/>
    <property type="match status" value="1"/>
</dbReference>
<feature type="region of interest" description="Disordered" evidence="6">
    <location>
        <begin position="1"/>
        <end position="72"/>
    </location>
</feature>
<dbReference type="SMART" id="SM00299">
    <property type="entry name" value="CLH"/>
    <property type="match status" value="1"/>
</dbReference>
<sequence length="958" mass="107402">MESTGQSTEIPHQNGAAPNNGEVATTEKLDDTASSPGVNGAEDAESSEEETGSEEEDDEEEEEDEEDDEEPALKYERIGGALPSVLKKDSASALCISKSLMGLGTHGGVVYILDLNGTIIKKYKPHMASVIDIAMDETAEYVATASMDGQVVIHSQSESYAFDLKRPMRSIALETQLRQTYNPRIHLRWDGWQSRYARERIRWRGRLVAWANDLGVKIYDTVSQTRITFIDRPPDSPRADLFKCTLHWQDDATLLIAWADHIKVARVRARPRTNTSAASANLPPLLVEITLVLKVDCMIAGLVPHPDLAPASPVTCFLVLAYTPPDTSFLDERTEDRVKQARKAAERPELRIISPGGAELAADAISLTDFQLWGCNDYVLAEVGGDVAVPDEGRCYVVLSPRDVVIVKRRDRRDHIAWLVERKRYEEALLEVERLEADGRGDGEDAVSAVEIGQRYIQHLVNDGEYVNAARLTPKVCGHDAKRWEKWIFLFQQQKQLQAIIPYVPTDSPRLDHLVYEMILAYFLAHDRKSLLQTVKEWPKDIYDISAVIVAVLADLDRNASSSNLAASASSDSVILMECLAELYIANSQPGKALMYFLRLRRPNVFDLIRDYKLFTDVQDQALLLVEFDHELMEKHKQEGKPAKKSEAIALLVDHIRSIPVGRVVQQLQSRPYFLFLYLDALMDKEPHMVSPFADVQVKLYAEFATSRLIDFLRASNDYNLENAYKVCDDRSLVPEMVFLLGRMGNNKQALTLIIERLGDVHRAIDFAKEQNDDDLWEDLLKYSETRPTFIRGLLENVGPEISPLRLIRRIKNGLEIPGLQEALVKILQDFHLQISLLEGCQTILNGDGSDFARKLHKDQTAGFFLTAKTTCPICSRSLQETPQALIILFLCRHVVHAACTSGGDHLPEQPDPALRGVGMSDSMARGLSGKIAFESIVRSRLDHGCPVCHKESEGSRT</sequence>
<evidence type="ECO:0000313" key="9">
    <source>
        <dbReference type="Proteomes" id="UP000620124"/>
    </source>
</evidence>
<evidence type="ECO:0000313" key="8">
    <source>
        <dbReference type="EMBL" id="KAF7330925.1"/>
    </source>
</evidence>
<dbReference type="Gene3D" id="2.130.10.10">
    <property type="entry name" value="YVTN repeat-like/Quinoprotein amine dehydrogenase"/>
    <property type="match status" value="1"/>
</dbReference>
<keyword evidence="2 4" id="KW-0813">Transport</keyword>
<feature type="domain" description="Vps41 beta-propeller" evidence="7">
    <location>
        <begin position="200"/>
        <end position="408"/>
    </location>
</feature>
<comment type="function">
    <text evidence="4">Required for vacuolar assembly and vacuolar traffic.</text>
</comment>
<dbReference type="InterPro" id="IPR000547">
    <property type="entry name" value="Clathrin_H-chain/VPS_repeat"/>
</dbReference>
<dbReference type="AlphaFoldDB" id="A0A8H7CB66"/>
<dbReference type="GO" id="GO:0000329">
    <property type="term" value="C:fungal-type vacuole membrane"/>
    <property type="evidence" value="ECO:0007669"/>
    <property type="project" value="UniProtKB-UniRule"/>
</dbReference>
<comment type="similarity">
    <text evidence="1 4">Belongs to the VPS41 family.</text>
</comment>
<protein>
    <recommendedName>
        <fullName evidence="4">Vacuolar protein sorting-associated protein 41</fullName>
    </recommendedName>
</protein>
<evidence type="ECO:0000259" key="7">
    <source>
        <dbReference type="Pfam" id="PF23411"/>
    </source>
</evidence>
<dbReference type="GO" id="GO:0005770">
    <property type="term" value="C:late endosome"/>
    <property type="evidence" value="ECO:0007669"/>
    <property type="project" value="UniProtKB-UniRule"/>
</dbReference>
<evidence type="ECO:0000256" key="4">
    <source>
        <dbReference type="PIRNR" id="PIRNR028921"/>
    </source>
</evidence>
<dbReference type="GO" id="GO:0034058">
    <property type="term" value="P:endosomal vesicle fusion"/>
    <property type="evidence" value="ECO:0007669"/>
    <property type="project" value="UniProtKB-UniRule"/>
</dbReference>
<feature type="compositionally biased region" description="Acidic residues" evidence="6">
    <location>
        <begin position="42"/>
        <end position="70"/>
    </location>
</feature>
<feature type="domain" description="Vps41 beta-propeller" evidence="7">
    <location>
        <begin position="73"/>
        <end position="179"/>
    </location>
</feature>
<evidence type="ECO:0000256" key="3">
    <source>
        <dbReference type="ARBA" id="ARBA00022927"/>
    </source>
</evidence>
<evidence type="ECO:0000256" key="2">
    <source>
        <dbReference type="ARBA" id="ARBA00022448"/>
    </source>
</evidence>
<comment type="caution">
    <text evidence="8">The sequence shown here is derived from an EMBL/GenBank/DDBJ whole genome shotgun (WGS) entry which is preliminary data.</text>
</comment>
<dbReference type="PANTHER" id="PTHR12616:SF1">
    <property type="entry name" value="VACUOLAR PROTEIN SORTING-ASSOCIATED PROTEIN 41 HOMOLOG"/>
    <property type="match status" value="1"/>
</dbReference>
<feature type="compositionally biased region" description="Polar residues" evidence="6">
    <location>
        <begin position="1"/>
        <end position="11"/>
    </location>
</feature>
<dbReference type="Pfam" id="PF23556">
    <property type="entry name" value="TPR_Vps41"/>
    <property type="match status" value="1"/>
</dbReference>
<dbReference type="Gene3D" id="1.25.40.10">
    <property type="entry name" value="Tetratricopeptide repeat domain"/>
    <property type="match status" value="1"/>
</dbReference>
<dbReference type="InterPro" id="IPR036322">
    <property type="entry name" value="WD40_repeat_dom_sf"/>
</dbReference>
<dbReference type="OrthoDB" id="244107at2759"/>
<dbReference type="InterPro" id="IPR016902">
    <property type="entry name" value="Vps41"/>
</dbReference>
<accession>A0A8H7CB66</accession>
<proteinExistence type="inferred from homology"/>
<keyword evidence="3 4" id="KW-0653">Protein transport</keyword>
<dbReference type="PROSITE" id="PS50236">
    <property type="entry name" value="CHCR"/>
    <property type="match status" value="1"/>
</dbReference>
<name>A0A8H7CB66_9AGAR</name>
<keyword evidence="4" id="KW-0926">Vacuole</keyword>
<dbReference type="EMBL" id="JACAZI010000032">
    <property type="protein sequence ID" value="KAF7330925.1"/>
    <property type="molecule type" value="Genomic_DNA"/>
</dbReference>
<dbReference type="GO" id="GO:0009267">
    <property type="term" value="P:cellular response to starvation"/>
    <property type="evidence" value="ECO:0007669"/>
    <property type="project" value="TreeGrafter"/>
</dbReference>
<evidence type="ECO:0000256" key="5">
    <source>
        <dbReference type="PROSITE-ProRule" id="PRU01006"/>
    </source>
</evidence>
<comment type="subcellular location">
    <subcellularLocation>
        <location evidence="4">Vacuole</location>
    </subcellularLocation>
</comment>
<dbReference type="GO" id="GO:0030897">
    <property type="term" value="C:HOPS complex"/>
    <property type="evidence" value="ECO:0007669"/>
    <property type="project" value="UniProtKB-UniRule"/>
</dbReference>
<dbReference type="InterPro" id="IPR015943">
    <property type="entry name" value="WD40/YVTN_repeat-like_dom_sf"/>
</dbReference>
<gene>
    <name evidence="8" type="ORF">MVEN_02432200</name>
</gene>
<dbReference type="GO" id="GO:0006623">
    <property type="term" value="P:protein targeting to vacuole"/>
    <property type="evidence" value="ECO:0007669"/>
    <property type="project" value="InterPro"/>
</dbReference>
<evidence type="ECO:0000256" key="1">
    <source>
        <dbReference type="ARBA" id="ARBA00009582"/>
    </source>
</evidence>
<dbReference type="InterPro" id="IPR045111">
    <property type="entry name" value="Vps41/Vps8"/>
</dbReference>
<dbReference type="Pfam" id="PF23411">
    <property type="entry name" value="Beta-prop_Vps41"/>
    <property type="match status" value="2"/>
</dbReference>
<dbReference type="InterPro" id="IPR057780">
    <property type="entry name" value="Beta-prop_Vps41"/>
</dbReference>
<organism evidence="8 9">
    <name type="scientific">Mycena venus</name>
    <dbReference type="NCBI Taxonomy" id="2733690"/>
    <lineage>
        <taxon>Eukaryota</taxon>
        <taxon>Fungi</taxon>
        <taxon>Dikarya</taxon>
        <taxon>Basidiomycota</taxon>
        <taxon>Agaricomycotina</taxon>
        <taxon>Agaricomycetes</taxon>
        <taxon>Agaricomycetidae</taxon>
        <taxon>Agaricales</taxon>
        <taxon>Marasmiineae</taxon>
        <taxon>Mycenaceae</taxon>
        <taxon>Mycena</taxon>
    </lineage>
</organism>
<feature type="repeat" description="CHCR" evidence="5">
    <location>
        <begin position="649"/>
        <end position="793"/>
    </location>
</feature>
<dbReference type="Proteomes" id="UP000620124">
    <property type="component" value="Unassembled WGS sequence"/>
</dbReference>
<reference evidence="8" key="1">
    <citation type="submission" date="2020-05" db="EMBL/GenBank/DDBJ databases">
        <title>Mycena genomes resolve the evolution of fungal bioluminescence.</title>
        <authorList>
            <person name="Tsai I.J."/>
        </authorList>
    </citation>
    <scope>NUCLEOTIDE SEQUENCE</scope>
    <source>
        <strain evidence="8">CCC161011</strain>
    </source>
</reference>
<dbReference type="GO" id="GO:0016236">
    <property type="term" value="P:macroautophagy"/>
    <property type="evidence" value="ECO:0007669"/>
    <property type="project" value="TreeGrafter"/>
</dbReference>
<evidence type="ECO:0000256" key="6">
    <source>
        <dbReference type="SAM" id="MobiDB-lite"/>
    </source>
</evidence>
<dbReference type="InterPro" id="IPR011990">
    <property type="entry name" value="TPR-like_helical_dom_sf"/>
</dbReference>
<dbReference type="PANTHER" id="PTHR12616">
    <property type="entry name" value="VACUOLAR PROTEIN SORTING VPS41"/>
    <property type="match status" value="1"/>
</dbReference>
<dbReference type="SUPFAM" id="SSF50978">
    <property type="entry name" value="WD40 repeat-like"/>
    <property type="match status" value="1"/>
</dbReference>